<name>A0AAC9HUL5_9PSEU</name>
<dbReference type="Proteomes" id="UP000095210">
    <property type="component" value="Chromosome"/>
</dbReference>
<dbReference type="RefSeq" id="WP_069851113.1">
    <property type="nucleotide sequence ID" value="NZ_CP014859.1"/>
</dbReference>
<keyword evidence="3" id="KW-1185">Reference proteome</keyword>
<organism evidence="2 3">
    <name type="scientific">Actinoalloteichus hymeniacidonis</name>
    <dbReference type="NCBI Taxonomy" id="340345"/>
    <lineage>
        <taxon>Bacteria</taxon>
        <taxon>Bacillati</taxon>
        <taxon>Actinomycetota</taxon>
        <taxon>Actinomycetes</taxon>
        <taxon>Pseudonocardiales</taxon>
        <taxon>Pseudonocardiaceae</taxon>
        <taxon>Actinoalloteichus</taxon>
    </lineage>
</organism>
<evidence type="ECO:0000313" key="2">
    <source>
        <dbReference type="EMBL" id="AOS64805.1"/>
    </source>
</evidence>
<protein>
    <recommendedName>
        <fullName evidence="1">Cas3 C-terminal domain-containing protein</fullName>
    </recommendedName>
</protein>
<dbReference type="InterPro" id="IPR041372">
    <property type="entry name" value="Cas3_C"/>
</dbReference>
<evidence type="ECO:0000259" key="1">
    <source>
        <dbReference type="Pfam" id="PF18395"/>
    </source>
</evidence>
<dbReference type="AlphaFoldDB" id="A0AAC9HUL5"/>
<evidence type="ECO:0000313" key="3">
    <source>
        <dbReference type="Proteomes" id="UP000095210"/>
    </source>
</evidence>
<dbReference type="EMBL" id="CP014859">
    <property type="protein sequence ID" value="AOS64805.1"/>
    <property type="molecule type" value="Genomic_DNA"/>
</dbReference>
<dbReference type="Pfam" id="PF18395">
    <property type="entry name" value="Cas3_C"/>
    <property type="match status" value="1"/>
</dbReference>
<sequence>MTTDDSTDDAGYRGPAELRLIICIASEPASDGGWWVTPLEGDLPLALDRTVDLSEEMKTALLNSEIRLAPPYEFPDVVIEALEELPLPAAFEGVGWLASHRALVLHPGGVEIGGALLRYEKGLGLVAEEEIADGYGTD</sequence>
<dbReference type="KEGG" id="ahm:TL08_20070"/>
<feature type="domain" description="Cas3 C-terminal" evidence="1">
    <location>
        <begin position="31"/>
        <end position="125"/>
    </location>
</feature>
<proteinExistence type="predicted"/>
<gene>
    <name evidence="2" type="ORF">TL08_20070</name>
</gene>
<accession>A0AAC9HUL5</accession>
<reference evidence="3" key="1">
    <citation type="submission" date="2016-03" db="EMBL/GenBank/DDBJ databases">
        <title>Complete genome sequence of the type strain Actinoalloteichus hymeniacidonis DSM 45092.</title>
        <authorList>
            <person name="Schaffert L."/>
            <person name="Albersmeier A."/>
            <person name="Winkler A."/>
            <person name="Kalinowski J."/>
            <person name="Zotchev S."/>
            <person name="Ruckert C."/>
        </authorList>
    </citation>
    <scope>NUCLEOTIDE SEQUENCE [LARGE SCALE GENOMIC DNA]</scope>
    <source>
        <strain evidence="3">HPA177(T) (DSM 45092(T))</strain>
    </source>
</reference>